<keyword evidence="3" id="KW-0963">Cytoplasm</keyword>
<dbReference type="Gene3D" id="1.25.40.190">
    <property type="entry name" value="Actin-related protein 2/3 complex subunit 5"/>
    <property type="match status" value="1"/>
</dbReference>
<evidence type="ECO:0000256" key="4">
    <source>
        <dbReference type="ARBA" id="ARBA00023212"/>
    </source>
</evidence>
<keyword evidence="4 5" id="KW-0206">Cytoskeleton</keyword>
<dbReference type="InParanoid" id="A0A0D2X2U7"/>
<name>A0A0D2X2U7_CAPO3</name>
<organism evidence="7 8">
    <name type="scientific">Capsaspora owczarzaki (strain ATCC 30864)</name>
    <dbReference type="NCBI Taxonomy" id="595528"/>
    <lineage>
        <taxon>Eukaryota</taxon>
        <taxon>Filasterea</taxon>
        <taxon>Capsaspora</taxon>
    </lineage>
</organism>
<reference evidence="8" key="1">
    <citation type="submission" date="2011-02" db="EMBL/GenBank/DDBJ databases">
        <title>The Genome Sequence of Capsaspora owczarzaki ATCC 30864.</title>
        <authorList>
            <person name="Russ C."/>
            <person name="Cuomo C."/>
            <person name="Burger G."/>
            <person name="Gray M.W."/>
            <person name="Holland P.W.H."/>
            <person name="King N."/>
            <person name="Lang F.B.F."/>
            <person name="Roger A.J."/>
            <person name="Ruiz-Trillo I."/>
            <person name="Young S.K."/>
            <person name="Zeng Q."/>
            <person name="Gargeya S."/>
            <person name="Alvarado L."/>
            <person name="Berlin A."/>
            <person name="Chapman S.B."/>
            <person name="Chen Z."/>
            <person name="Freedman E."/>
            <person name="Gellesch M."/>
            <person name="Goldberg J."/>
            <person name="Griggs A."/>
            <person name="Gujja S."/>
            <person name="Heilman E."/>
            <person name="Heiman D."/>
            <person name="Howarth C."/>
            <person name="Mehta T."/>
            <person name="Neiman D."/>
            <person name="Pearson M."/>
            <person name="Roberts A."/>
            <person name="Saif S."/>
            <person name="Shea T."/>
            <person name="Shenoy N."/>
            <person name="Sisk P."/>
            <person name="Stolte C."/>
            <person name="Sykes S."/>
            <person name="White J."/>
            <person name="Yandava C."/>
            <person name="Haas B."/>
            <person name="Nusbaum C."/>
            <person name="Birren B."/>
        </authorList>
    </citation>
    <scope>NUCLEOTIDE SEQUENCE</scope>
    <source>
        <strain evidence="8">ATCC 30864</strain>
    </source>
</reference>
<accession>A0A0D2X2U7</accession>
<sequence length="177" mass="19141">MSKNTSSTAYRKVNVDAYDEDNYEDESQAVDNAAQVNARDAEVKKLLTGGNTEGALKAALADPPLDAKDQSLKARATLHFLVMRLKTHDALGRDKSVASVLSVLTATKTADIAKIVGNLNPEQIDVLMKYVYRGMNVDGKSKNDENQSGILLAWHAAVFAVGGHGSIIRVITDRRSL</sequence>
<dbReference type="GO" id="GO:0005885">
    <property type="term" value="C:Arp2/3 protein complex"/>
    <property type="evidence" value="ECO:0007669"/>
    <property type="project" value="InterPro"/>
</dbReference>
<dbReference type="STRING" id="595528.A0A0D2X2U7"/>
<feature type="compositionally biased region" description="Acidic residues" evidence="6">
    <location>
        <begin position="17"/>
        <end position="26"/>
    </location>
</feature>
<evidence type="ECO:0000313" key="8">
    <source>
        <dbReference type="Proteomes" id="UP000008743"/>
    </source>
</evidence>
<dbReference type="Pfam" id="PF04699">
    <property type="entry name" value="P16-Arc"/>
    <property type="match status" value="2"/>
</dbReference>
<dbReference type="SUPFAM" id="SSF69103">
    <property type="entry name" value="Arp2/3 complex 16 kDa subunit ARPC5"/>
    <property type="match status" value="1"/>
</dbReference>
<comment type="function">
    <text evidence="5">Functions as component of the Arp2/3 complex which is involved in regulation of actin polymerization and together with an activating nucleation-promoting factor (NPF) mediates the formation of branched actin networks. Arp2/3 complex plays a critical role in the control of cell morphogenesis via the modulation of cell polarity development.</text>
</comment>
<feature type="region of interest" description="Disordered" evidence="6">
    <location>
        <begin position="1"/>
        <end position="26"/>
    </location>
</feature>
<dbReference type="Proteomes" id="UP000008743">
    <property type="component" value="Unassembled WGS sequence"/>
</dbReference>
<comment type="similarity">
    <text evidence="2 5">Belongs to the ARPC5 family.</text>
</comment>
<gene>
    <name evidence="7" type="ORF">CAOG_004005</name>
</gene>
<dbReference type="InterPro" id="IPR036743">
    <property type="entry name" value="ARPC5_sf"/>
</dbReference>
<dbReference type="AlphaFoldDB" id="A0A0D2X2U7"/>
<evidence type="ECO:0000256" key="6">
    <source>
        <dbReference type="SAM" id="MobiDB-lite"/>
    </source>
</evidence>
<dbReference type="PhylomeDB" id="A0A0D2X2U7"/>
<dbReference type="OrthoDB" id="429520at2759"/>
<dbReference type="GO" id="GO:0030833">
    <property type="term" value="P:regulation of actin filament polymerization"/>
    <property type="evidence" value="ECO:0007669"/>
    <property type="project" value="InterPro"/>
</dbReference>
<dbReference type="PANTHER" id="PTHR12644">
    <property type="entry name" value="ARP2/3 COMPLEX 16 KD SUBUNIT P16-ARC"/>
    <property type="match status" value="1"/>
</dbReference>
<evidence type="ECO:0000256" key="3">
    <source>
        <dbReference type="ARBA" id="ARBA00022490"/>
    </source>
</evidence>
<evidence type="ECO:0000256" key="2">
    <source>
        <dbReference type="ARBA" id="ARBA00006084"/>
    </source>
</evidence>
<dbReference type="PIRSF" id="PIRSF039096">
    <property type="entry name" value="p16-ARC"/>
    <property type="match status" value="1"/>
</dbReference>
<dbReference type="EMBL" id="KE346365">
    <property type="protein sequence ID" value="KJE93179.1"/>
    <property type="molecule type" value="Genomic_DNA"/>
</dbReference>
<evidence type="ECO:0000256" key="5">
    <source>
        <dbReference type="RuleBase" id="RU004301"/>
    </source>
</evidence>
<dbReference type="InterPro" id="IPR006789">
    <property type="entry name" value="ARPC5"/>
</dbReference>
<evidence type="ECO:0000313" key="7">
    <source>
        <dbReference type="EMBL" id="KJE93179.1"/>
    </source>
</evidence>
<keyword evidence="8" id="KW-1185">Reference proteome</keyword>
<protein>
    <recommendedName>
        <fullName evidence="5">Actin-related protein 2/3 complex subunit 5</fullName>
    </recommendedName>
</protein>
<proteinExistence type="inferred from homology"/>
<dbReference type="GO" id="GO:0034314">
    <property type="term" value="P:Arp2/3 complex-mediated actin nucleation"/>
    <property type="evidence" value="ECO:0007669"/>
    <property type="project" value="InterPro"/>
</dbReference>
<comment type="subcellular location">
    <subcellularLocation>
        <location evidence="1">Cytoplasm</location>
        <location evidence="1">Cytoskeleton</location>
    </subcellularLocation>
</comment>
<evidence type="ECO:0000256" key="1">
    <source>
        <dbReference type="ARBA" id="ARBA00004245"/>
    </source>
</evidence>